<feature type="signal peptide" evidence="1">
    <location>
        <begin position="1"/>
        <end position="16"/>
    </location>
</feature>
<keyword evidence="1" id="KW-0732">Signal</keyword>
<dbReference type="GO" id="GO:0006629">
    <property type="term" value="P:lipid metabolic process"/>
    <property type="evidence" value="ECO:0007669"/>
    <property type="project" value="InterPro"/>
</dbReference>
<dbReference type="Gene3D" id="3.20.20.190">
    <property type="entry name" value="Phosphatidylinositol (PI) phosphodiesterase"/>
    <property type="match status" value="1"/>
</dbReference>
<comment type="caution">
    <text evidence="3">The sequence shown here is derived from an EMBL/GenBank/DDBJ whole genome shotgun (WGS) entry which is preliminary data.</text>
</comment>
<name>A0AAW0E0B5_9AGAR</name>
<feature type="chain" id="PRO_5043597751" description="GP-PDE domain-containing protein" evidence="1">
    <location>
        <begin position="17"/>
        <end position="369"/>
    </location>
</feature>
<evidence type="ECO:0000313" key="3">
    <source>
        <dbReference type="EMBL" id="KAK7058341.1"/>
    </source>
</evidence>
<dbReference type="PANTHER" id="PTHR46211">
    <property type="entry name" value="GLYCEROPHOSPHORYL DIESTER PHOSPHODIESTERASE"/>
    <property type="match status" value="1"/>
</dbReference>
<dbReference type="Proteomes" id="UP001383192">
    <property type="component" value="Unassembled WGS sequence"/>
</dbReference>
<evidence type="ECO:0000313" key="4">
    <source>
        <dbReference type="Proteomes" id="UP001383192"/>
    </source>
</evidence>
<dbReference type="PANTHER" id="PTHR46211:SF14">
    <property type="entry name" value="GLYCEROPHOSPHODIESTER PHOSPHODIESTERASE"/>
    <property type="match status" value="1"/>
</dbReference>
<protein>
    <recommendedName>
        <fullName evidence="2">GP-PDE domain-containing protein</fullName>
    </recommendedName>
</protein>
<organism evidence="3 4">
    <name type="scientific">Paramarasmius palmivorus</name>
    <dbReference type="NCBI Taxonomy" id="297713"/>
    <lineage>
        <taxon>Eukaryota</taxon>
        <taxon>Fungi</taxon>
        <taxon>Dikarya</taxon>
        <taxon>Basidiomycota</taxon>
        <taxon>Agaricomycotina</taxon>
        <taxon>Agaricomycetes</taxon>
        <taxon>Agaricomycetidae</taxon>
        <taxon>Agaricales</taxon>
        <taxon>Marasmiineae</taxon>
        <taxon>Marasmiaceae</taxon>
        <taxon>Paramarasmius</taxon>
    </lineage>
</organism>
<dbReference type="SUPFAM" id="SSF51695">
    <property type="entry name" value="PLC-like phosphodiesterases"/>
    <property type="match status" value="1"/>
</dbReference>
<dbReference type="PROSITE" id="PS51704">
    <property type="entry name" value="GP_PDE"/>
    <property type="match status" value="1"/>
</dbReference>
<gene>
    <name evidence="3" type="ORF">VNI00_001972</name>
</gene>
<keyword evidence="4" id="KW-1185">Reference proteome</keyword>
<dbReference type="EMBL" id="JAYKXP010000005">
    <property type="protein sequence ID" value="KAK7058341.1"/>
    <property type="molecule type" value="Genomic_DNA"/>
</dbReference>
<dbReference type="Pfam" id="PF03009">
    <property type="entry name" value="GDPD"/>
    <property type="match status" value="1"/>
</dbReference>
<dbReference type="AlphaFoldDB" id="A0AAW0E0B5"/>
<evidence type="ECO:0000259" key="2">
    <source>
        <dbReference type="PROSITE" id="PS51704"/>
    </source>
</evidence>
<proteinExistence type="predicted"/>
<feature type="domain" description="GP-PDE" evidence="2">
    <location>
        <begin position="33"/>
        <end position="340"/>
    </location>
</feature>
<dbReference type="InterPro" id="IPR030395">
    <property type="entry name" value="GP_PDE_dom"/>
</dbReference>
<dbReference type="InterPro" id="IPR017946">
    <property type="entry name" value="PLC-like_Pdiesterase_TIM-brl"/>
</dbReference>
<reference evidence="3 4" key="1">
    <citation type="submission" date="2024-01" db="EMBL/GenBank/DDBJ databases">
        <title>A draft genome for a cacao thread blight-causing isolate of Paramarasmius palmivorus.</title>
        <authorList>
            <person name="Baruah I.K."/>
            <person name="Bukari Y."/>
            <person name="Amoako-Attah I."/>
            <person name="Meinhardt L.W."/>
            <person name="Bailey B.A."/>
            <person name="Cohen S.P."/>
        </authorList>
    </citation>
    <scope>NUCLEOTIDE SEQUENCE [LARGE SCALE GENOMIC DNA]</scope>
    <source>
        <strain evidence="3 4">GH-12</strain>
    </source>
</reference>
<sequence>MQLLQLVLFLIQSVFAAAIPGQIPFVSRPSRYFDIQAHRGGRGNIVENTLPAFAWALIDGSTTLELDNGITKDGAVVVWHDEDIVPRKCQDTEPVFENDPDFPYVGKTLANLTLAQIKTLDCGSQRQIEFPLQLTFPGTKISTLKEVFDFVECADPQYEIRWNIESKIDPVYSNRTKSVQEFVQRQHDIFVHSPYRFQITYQSFDWRSIVAMKELDPAMTTSALIDIETAVMPDNSTSPWLAGLRLDNFEGSFGEQVAAAAKFIDADILSPADVASLDVDDPTQSGYVPFTTREMVDKAHELGMLVMPWTVNRLNVAERILNWKVDGIITDYPNMIRRLVQQRGQHVAPKYPKKRVLECLKQHMESQNA</sequence>
<accession>A0AAW0E0B5</accession>
<evidence type="ECO:0000256" key="1">
    <source>
        <dbReference type="SAM" id="SignalP"/>
    </source>
</evidence>
<dbReference type="GO" id="GO:0008081">
    <property type="term" value="F:phosphoric diester hydrolase activity"/>
    <property type="evidence" value="ECO:0007669"/>
    <property type="project" value="InterPro"/>
</dbReference>